<name>A0A1S1M0A5_MYCCH</name>
<organism evidence="1 2">
    <name type="scientific">Mycobacteroides chelonae</name>
    <name type="common">Mycobacterium chelonae</name>
    <dbReference type="NCBI Taxonomy" id="1774"/>
    <lineage>
        <taxon>Bacteria</taxon>
        <taxon>Bacillati</taxon>
        <taxon>Actinomycetota</taxon>
        <taxon>Actinomycetes</taxon>
        <taxon>Mycobacteriales</taxon>
        <taxon>Mycobacteriaceae</taxon>
        <taxon>Mycobacteroides</taxon>
    </lineage>
</organism>
<dbReference type="InterPro" id="IPR038611">
    <property type="entry name" value="Arr_sf"/>
</dbReference>
<reference evidence="1 2" key="1">
    <citation type="submission" date="2016-10" db="EMBL/GenBank/DDBJ databases">
        <title>Evaluation of Human, Veterinary and Environmental Mycobacterium chelonae Isolates by Core Genome Phylogenomic Analysis, Targeted Gene Comparison, and Anti-microbial Susceptibility Patterns: A Tale of Mistaken Identities.</title>
        <authorList>
            <person name="Fogelson S.B."/>
            <person name="Camus A.C."/>
            <person name="Lorenz W."/>
            <person name="Vasireddy R."/>
            <person name="Vasireddy S."/>
            <person name="Smith T."/>
            <person name="Brown-Elliott B.A."/>
            <person name="Wallace R.J.Jr."/>
            <person name="Hasan N.A."/>
            <person name="Reischl U."/>
            <person name="Sanchez S."/>
        </authorList>
    </citation>
    <scope>NUCLEOTIDE SEQUENCE [LARGE SCALE GENOMIC DNA]</scope>
    <source>
        <strain evidence="1 2">15518</strain>
    </source>
</reference>
<evidence type="ECO:0000313" key="2">
    <source>
        <dbReference type="Proteomes" id="UP000179441"/>
    </source>
</evidence>
<evidence type="ECO:0000313" key="1">
    <source>
        <dbReference type="EMBL" id="OHU76127.1"/>
    </source>
</evidence>
<sequence length="194" mass="21458">MGADSGQVQYWHGGVRGLRAGDLLRSPFERRRELTGAERHSELRSAAAGYNDDRNPQRVYFTTDRQLARGWARIMVAGGGSLYRVRPVPADAMEPDPDYGDGAFCAPRAKILAVAEKSIMMTGDEAHLACTSGYTTWFDGSPRYDAEGYFQPPPSRLAQGKTAADYRFLGKWASVYEFGGQLVFDTDRGLRPLP</sequence>
<dbReference type="AlphaFoldDB" id="A0A1S1M0A5"/>
<dbReference type="Proteomes" id="UP000179441">
    <property type="component" value="Unassembled WGS sequence"/>
</dbReference>
<accession>A0A1S1M0A5</accession>
<protein>
    <submittedName>
        <fullName evidence="1">Uncharacterized protein</fullName>
    </submittedName>
</protein>
<comment type="caution">
    <text evidence="1">The sequence shown here is derived from an EMBL/GenBank/DDBJ whole genome shotgun (WGS) entry which is preliminary data.</text>
</comment>
<proteinExistence type="predicted"/>
<gene>
    <name evidence="1" type="ORF">BKG84_24865</name>
</gene>
<dbReference type="RefSeq" id="WP_070952832.1">
    <property type="nucleotide sequence ID" value="NZ_MLIS01000004.1"/>
</dbReference>
<dbReference type="Gene3D" id="3.20.170.40">
    <property type="entry name" value="Rifampin ADP-ribosyltransferase domain"/>
    <property type="match status" value="1"/>
</dbReference>
<dbReference type="EMBL" id="MLIS01000004">
    <property type="protein sequence ID" value="OHU76127.1"/>
    <property type="molecule type" value="Genomic_DNA"/>
</dbReference>
<keyword evidence="2" id="KW-1185">Reference proteome</keyword>